<dbReference type="AlphaFoldDB" id="A0A517QTQ3"/>
<protein>
    <submittedName>
        <fullName evidence="1">Uncharacterized protein</fullName>
    </submittedName>
</protein>
<dbReference type="RefSeq" id="WP_145203626.1">
    <property type="nucleotide sequence ID" value="NZ_CP036267.1"/>
</dbReference>
<name>A0A517QTQ3_9PLAN</name>
<accession>A0A517QTQ3</accession>
<sequence length="215" mass="25405">MRRWGTNFIIVLYLGSLCYGLSVHALKVNVYDHLANYFVVWDMYCGWGCFEKRVLLIAEGESGNLYDVSPPWKPIRPYGSAERHDYDSWGFYSGRVAANTLRHTEHEPITRVLLVEQLWSKKYNIPDSMWARQFDEPKDPRVYYYVRTKFDPEGAVVDRHYNWQSNLVYQSLVDNPVLRTTIAQSRPFIVDDRPYQPSRNYIQQASFERTDSVDR</sequence>
<evidence type="ECO:0000313" key="2">
    <source>
        <dbReference type="Proteomes" id="UP000315724"/>
    </source>
</evidence>
<dbReference type="KEGG" id="tpol:Mal48_41900"/>
<dbReference type="OrthoDB" id="210749at2"/>
<keyword evidence="2" id="KW-1185">Reference proteome</keyword>
<gene>
    <name evidence="1" type="ORF">Mal48_41900</name>
</gene>
<proteinExistence type="predicted"/>
<dbReference type="EMBL" id="CP036267">
    <property type="protein sequence ID" value="QDT34917.1"/>
    <property type="molecule type" value="Genomic_DNA"/>
</dbReference>
<evidence type="ECO:0000313" key="1">
    <source>
        <dbReference type="EMBL" id="QDT34917.1"/>
    </source>
</evidence>
<organism evidence="1 2">
    <name type="scientific">Thalassoglobus polymorphus</name>
    <dbReference type="NCBI Taxonomy" id="2527994"/>
    <lineage>
        <taxon>Bacteria</taxon>
        <taxon>Pseudomonadati</taxon>
        <taxon>Planctomycetota</taxon>
        <taxon>Planctomycetia</taxon>
        <taxon>Planctomycetales</taxon>
        <taxon>Planctomycetaceae</taxon>
        <taxon>Thalassoglobus</taxon>
    </lineage>
</organism>
<reference evidence="1 2" key="1">
    <citation type="submission" date="2019-02" db="EMBL/GenBank/DDBJ databases">
        <title>Deep-cultivation of Planctomycetes and their phenomic and genomic characterization uncovers novel biology.</title>
        <authorList>
            <person name="Wiegand S."/>
            <person name="Jogler M."/>
            <person name="Boedeker C."/>
            <person name="Pinto D."/>
            <person name="Vollmers J."/>
            <person name="Rivas-Marin E."/>
            <person name="Kohn T."/>
            <person name="Peeters S.H."/>
            <person name="Heuer A."/>
            <person name="Rast P."/>
            <person name="Oberbeckmann S."/>
            <person name="Bunk B."/>
            <person name="Jeske O."/>
            <person name="Meyerdierks A."/>
            <person name="Storesund J.E."/>
            <person name="Kallscheuer N."/>
            <person name="Luecker S."/>
            <person name="Lage O.M."/>
            <person name="Pohl T."/>
            <person name="Merkel B.J."/>
            <person name="Hornburger P."/>
            <person name="Mueller R.-W."/>
            <person name="Bruemmer F."/>
            <person name="Labrenz M."/>
            <person name="Spormann A.M."/>
            <person name="Op den Camp H."/>
            <person name="Overmann J."/>
            <person name="Amann R."/>
            <person name="Jetten M.S.M."/>
            <person name="Mascher T."/>
            <person name="Medema M.H."/>
            <person name="Devos D.P."/>
            <person name="Kaster A.-K."/>
            <person name="Ovreas L."/>
            <person name="Rohde M."/>
            <person name="Galperin M.Y."/>
            <person name="Jogler C."/>
        </authorList>
    </citation>
    <scope>NUCLEOTIDE SEQUENCE [LARGE SCALE GENOMIC DNA]</scope>
    <source>
        <strain evidence="1 2">Mal48</strain>
    </source>
</reference>
<dbReference type="Proteomes" id="UP000315724">
    <property type="component" value="Chromosome"/>
</dbReference>